<dbReference type="GO" id="GO:0042450">
    <property type="term" value="P:L-arginine biosynthetic process via ornithine"/>
    <property type="evidence" value="ECO:0007669"/>
    <property type="project" value="TreeGrafter"/>
</dbReference>
<dbReference type="PANTHER" id="PTHR45753">
    <property type="entry name" value="ORNITHINE CARBAMOYLTRANSFERASE, MITOCHONDRIAL"/>
    <property type="match status" value="1"/>
</dbReference>
<comment type="similarity">
    <text evidence="1">Belongs to the aspartate/ornithine carbamoyltransferase superfamily. OTCase family.</text>
</comment>
<dbReference type="InterPro" id="IPR036901">
    <property type="entry name" value="Asp/Orn_carbamoylTrfase_sf"/>
</dbReference>
<gene>
    <name evidence="7" type="primary">A0A0D2XDM3</name>
</gene>
<dbReference type="GO" id="GO:0016757">
    <property type="term" value="F:glycosyltransferase activity"/>
    <property type="evidence" value="ECO:0007669"/>
    <property type="project" value="UniProtKB-KW"/>
</dbReference>
<dbReference type="InterPro" id="IPR006131">
    <property type="entry name" value="Asp_carbamoyltransf_Asp/Orn-bd"/>
</dbReference>
<dbReference type="FunFam" id="3.40.50.1370:FF:000008">
    <property type="entry name" value="Ornithine carbamoyltransferase"/>
    <property type="match status" value="1"/>
</dbReference>
<dbReference type="SUPFAM" id="SSF53671">
    <property type="entry name" value="Aspartate/ornithine carbamoyltransferase"/>
    <property type="match status" value="1"/>
</dbReference>
<dbReference type="EMBL" id="LR729941">
    <property type="protein sequence ID" value="VWP02117.1"/>
    <property type="molecule type" value="Genomic_DNA"/>
</dbReference>
<evidence type="ECO:0000259" key="5">
    <source>
        <dbReference type="Pfam" id="PF00185"/>
    </source>
</evidence>
<dbReference type="GO" id="GO:0005739">
    <property type="term" value="C:mitochondrion"/>
    <property type="evidence" value="ECO:0007669"/>
    <property type="project" value="TreeGrafter"/>
</dbReference>
<sequence>MAAVATKVPHLMTLADLSPQQIQRIVVHAHHLKRTSTPWLAPQGRLDNGRLSTSKLRMPSQSLFNKSIALLFSKRSTRTRVSAETAATLLGGQAVFLGKDDIQIGVNESVRDSARVIGGMTQGIFARVGAHEEIEVCLFLAPLGERRYLITRILALGTGAVLASARSERALSSLWHPTQVLADLLTLQEHARLFESTPKQYEDKEPKKSKKLEDLRPLTIAYVGDCANVLNDMLVTYPRLGHQMRVGAPENAKYRPPKAVWDRVVELGCDKGILMTADPQEAVHGADVVVTDTWISMGQEAEKAERLKDFEGYQVTEKLCKEGGANPNWKFMHCLPRKQEEVDDEVFYGSRSLVFPESDNRKWTIMAVFDLLFGKWELTGEPEKGKA</sequence>
<dbReference type="Pfam" id="PF00185">
    <property type="entry name" value="OTCace"/>
    <property type="match status" value="1"/>
</dbReference>
<organism evidence="7">
    <name type="scientific">Ganoderma boninense</name>
    <dbReference type="NCBI Taxonomy" id="34458"/>
    <lineage>
        <taxon>Eukaryota</taxon>
        <taxon>Fungi</taxon>
        <taxon>Dikarya</taxon>
        <taxon>Basidiomycota</taxon>
        <taxon>Agaricomycotina</taxon>
        <taxon>Agaricomycetes</taxon>
        <taxon>Polyporales</taxon>
        <taxon>Polyporaceae</taxon>
        <taxon>Ganoderma</taxon>
    </lineage>
</organism>
<keyword evidence="7" id="KW-0328">Glycosyltransferase</keyword>
<evidence type="ECO:0000256" key="4">
    <source>
        <dbReference type="RuleBase" id="RU003634"/>
    </source>
</evidence>
<dbReference type="PRINTS" id="PR00102">
    <property type="entry name" value="OTCASE"/>
</dbReference>
<dbReference type="Pfam" id="PF02729">
    <property type="entry name" value="OTCace_N"/>
    <property type="match status" value="1"/>
</dbReference>
<feature type="domain" description="Aspartate/ornithine carbamoyltransferase Asp/Orn-binding" evidence="5">
    <location>
        <begin position="218"/>
        <end position="371"/>
    </location>
</feature>
<dbReference type="GO" id="GO:0016597">
    <property type="term" value="F:amino acid binding"/>
    <property type="evidence" value="ECO:0007669"/>
    <property type="project" value="InterPro"/>
</dbReference>
<dbReference type="InterPro" id="IPR006130">
    <property type="entry name" value="Asp/Orn_carbamoylTrfase"/>
</dbReference>
<protein>
    <recommendedName>
        <fullName evidence="2">ornithine carbamoyltransferase</fullName>
        <ecNumber evidence="2">2.1.3.3</ecNumber>
    </recommendedName>
</protein>
<dbReference type="PANTHER" id="PTHR45753:SF3">
    <property type="entry name" value="ORNITHINE TRANSCARBAMYLASE, MITOCHONDRIAL"/>
    <property type="match status" value="1"/>
</dbReference>
<dbReference type="PRINTS" id="PR00100">
    <property type="entry name" value="AOTCASE"/>
</dbReference>
<dbReference type="GO" id="GO:0019240">
    <property type="term" value="P:citrulline biosynthetic process"/>
    <property type="evidence" value="ECO:0007669"/>
    <property type="project" value="TreeGrafter"/>
</dbReference>
<reference evidence="7" key="1">
    <citation type="submission" date="2019-10" db="EMBL/GenBank/DDBJ databases">
        <authorList>
            <person name="Nor Muhammad N."/>
        </authorList>
    </citation>
    <scope>NUCLEOTIDE SEQUENCE</scope>
</reference>
<dbReference type="GO" id="GO:0004585">
    <property type="term" value="F:ornithine carbamoyltransferase activity"/>
    <property type="evidence" value="ECO:0007669"/>
    <property type="project" value="UniProtKB-EC"/>
</dbReference>
<accession>A0A5K1K7J5</accession>
<evidence type="ECO:0000256" key="2">
    <source>
        <dbReference type="ARBA" id="ARBA00013007"/>
    </source>
</evidence>
<dbReference type="AlphaFoldDB" id="A0A5K1K7J5"/>
<keyword evidence="3 4" id="KW-0808">Transferase</keyword>
<dbReference type="EC" id="2.1.3.3" evidence="2"/>
<dbReference type="Gene3D" id="3.40.50.1370">
    <property type="entry name" value="Aspartate/ornithine carbamoyltransferase"/>
    <property type="match status" value="2"/>
</dbReference>
<feature type="domain" description="Aspartate/ornithine carbamoyltransferase carbamoyl-P binding" evidence="6">
    <location>
        <begin position="10"/>
        <end position="189"/>
    </location>
</feature>
<evidence type="ECO:0000256" key="1">
    <source>
        <dbReference type="ARBA" id="ARBA00007805"/>
    </source>
</evidence>
<proteinExistence type="inferred from homology"/>
<evidence type="ECO:0000313" key="7">
    <source>
        <dbReference type="EMBL" id="VWP02117.1"/>
    </source>
</evidence>
<dbReference type="PROSITE" id="PS00097">
    <property type="entry name" value="CARBAMOYLTRANSFERASE"/>
    <property type="match status" value="1"/>
</dbReference>
<evidence type="ECO:0000256" key="3">
    <source>
        <dbReference type="ARBA" id="ARBA00022679"/>
    </source>
</evidence>
<dbReference type="InterPro" id="IPR002292">
    <property type="entry name" value="Orn/put_carbamltrans"/>
</dbReference>
<name>A0A5K1K7J5_9APHY</name>
<dbReference type="InterPro" id="IPR006132">
    <property type="entry name" value="Asp/Orn_carbamoyltranf_P-bd"/>
</dbReference>
<evidence type="ECO:0000259" key="6">
    <source>
        <dbReference type="Pfam" id="PF02729"/>
    </source>
</evidence>